<sequence length="1377" mass="154153">MLLHSPLQILLLTILRLFFASTQGVQSCNDTQLCANGGKCSLASPTFLAAHCKEDEYFFNRSCYFAYESPLSWNEAERTCALRGSHLVTLSSQDVQEWMSNLITKKTASSSGALRDIGFWTAGHSVLNGTKPVYVWMPNYQLIENFRWYYGQPNLYENNSDICIVLRAESEYRAWHSQPCSDLNFFVCSRESEGESSWSAQCECQKGYKGRYCEVSGPSKEVQLISQVTLCAQEAFEFSCISGGVINVDYAFYGTDESSRPPCQTTDSKVVDRCSDPFALITLIQRCQGLRYCQAKTVQSLFPHSICTKGALSYRLRCTEEPLAKCPKGTTYIQGRCYSTVFYSNLGERLPWLKARKQCLAKGGDLAGPINRNVHNMLRIDMTRKNTAPTGYWIGFQTEALDDSVWLNGQNVGDFVPPDSAFGKQVGCGYYNSSSQSHVWSTDHCDSRKNWVCEFSPLDNSPRPREELPKDFGKSRVFKGSRWVDRKNPLEPGYKKSLNPYAIRVDDSARSLPKRGQQLFCRVTRNGTMSRIMSTLLFLRLALNTFQFSDPIVSDAMRPIGDPQDLFGEGPFCPEITWNGLQFPRTRACAEAVVRCPDEDTVEGVVVFKCHCETATWPEKADTNNCTHKWVGEIGEAIERNDPVVPIARNLAEQLEPSSSRVLYGADVVGSVDIQDRLLDIARQQIYSTEDEHEARQQANNFTKFIGLSGDHLLSSTLRGVWDDLDKKVRISKASLLMRTLEESAILLAGFIDGTEKKLDYKNWAMEVELHRQDEIDVISDDMGRGAPMAFAPLAGNIPVDTPMDAPQETSPMTFANYSKSPVIRLPSFNILRSSATRPMPKTYMNEAFLFAAAPARTASVDRSPLRLGYYLFTSIGSLLTADNRTIVNSHVIGASVNDPTQSVSLPNSSPATFTFYHIRKEGVANPRCVFWDTKTMLWSENGCTLVQTNENFTDCSCNHLTSFAILMDITGSLETVLTGSAAVALDFITIIGCALSSICLALSVLVFTCFRSLWNVRNTIHRNLCLSLLVAELLFVIGINRAENEAVCRGIAVALHYFFLSAFTWMLLEGYQLYLMLIQVFEPDRTRIIVYYVFGYGLAAIVVAISAGISWQHYGTANYCWIDVSTPTIWAFVVPITIVIVINVVFLFIALKVVLSVRSRDRTTSQRVAGWLKGSATLLCLLGITWIFGYLTAVTTAEPVFAYIFTILNSLQGLLIFVLHVVLNEKVRVTLVRFLRKNFCCVQDPTSSYNSKSYLSSKQRLMNLLRPKDKDSHQSTASSTDSQKLSATNERTTLEPQKYRTSTTQAVHLEVTLKRGKTESSVSSPERDAGISSRGKSQSAAERQRTAPVRRKKFPLGATDDDRIVDNKETVFIERF</sequence>
<dbReference type="InterPro" id="IPR016186">
    <property type="entry name" value="C-type_lectin-like/link_sf"/>
</dbReference>
<evidence type="ECO:0000256" key="8">
    <source>
        <dbReference type="ARBA" id="ARBA00023040"/>
    </source>
</evidence>
<keyword evidence="10" id="KW-1015">Disulfide bond</keyword>
<dbReference type="PANTHER" id="PTHR12011">
    <property type="entry name" value="ADHESION G-PROTEIN COUPLED RECEPTOR"/>
    <property type="match status" value="1"/>
</dbReference>
<dbReference type="Pfam" id="PF00059">
    <property type="entry name" value="Lectin_C"/>
    <property type="match status" value="2"/>
</dbReference>
<dbReference type="CDD" id="cd22840">
    <property type="entry name" value="Gal_Rha_Lectin_LAT2"/>
    <property type="match status" value="1"/>
</dbReference>
<accession>A0AA39GYG0</accession>
<dbReference type="GO" id="GO:0030246">
    <property type="term" value="F:carbohydrate binding"/>
    <property type="evidence" value="ECO:0007669"/>
    <property type="project" value="UniProtKB-KW"/>
</dbReference>
<dbReference type="Pfam" id="PF01825">
    <property type="entry name" value="GPS"/>
    <property type="match status" value="1"/>
</dbReference>
<feature type="domain" description="C-type lectin" evidence="16">
    <location>
        <begin position="59"/>
        <end position="189"/>
    </location>
</feature>
<dbReference type="PANTHER" id="PTHR12011:SF347">
    <property type="entry name" value="FI21270P1-RELATED"/>
    <property type="match status" value="1"/>
</dbReference>
<evidence type="ECO:0000256" key="14">
    <source>
        <dbReference type="SAM" id="Phobius"/>
    </source>
</evidence>
<dbReference type="InterPro" id="IPR018378">
    <property type="entry name" value="C-type_lectin_CS"/>
</dbReference>
<dbReference type="SMART" id="SM00303">
    <property type="entry name" value="GPS"/>
    <property type="match status" value="1"/>
</dbReference>
<dbReference type="Pfam" id="PF00002">
    <property type="entry name" value="7tm_2"/>
    <property type="match status" value="1"/>
</dbReference>
<dbReference type="PROSITE" id="PS50041">
    <property type="entry name" value="C_TYPE_LECTIN_2"/>
    <property type="match status" value="2"/>
</dbReference>
<feature type="transmembrane region" description="Helical" evidence="14">
    <location>
        <begin position="1201"/>
        <end position="1224"/>
    </location>
</feature>
<evidence type="ECO:0000256" key="15">
    <source>
        <dbReference type="SAM" id="SignalP"/>
    </source>
</evidence>
<dbReference type="PROSITE" id="PS50221">
    <property type="entry name" value="GAIN_B"/>
    <property type="match status" value="1"/>
</dbReference>
<evidence type="ECO:0000256" key="12">
    <source>
        <dbReference type="ARBA" id="ARBA00023224"/>
    </source>
</evidence>
<dbReference type="Gene3D" id="2.60.120.740">
    <property type="match status" value="1"/>
</dbReference>
<dbReference type="InterPro" id="IPR000203">
    <property type="entry name" value="GPS"/>
</dbReference>
<comment type="caution">
    <text evidence="19">The sequence shown here is derived from an EMBL/GenBank/DDBJ whole genome shotgun (WGS) entry which is preliminary data.</text>
</comment>
<keyword evidence="3" id="KW-1003">Cell membrane</keyword>
<dbReference type="Gene3D" id="2.60.220.50">
    <property type="match status" value="1"/>
</dbReference>
<dbReference type="InterPro" id="IPR016187">
    <property type="entry name" value="CTDL_fold"/>
</dbReference>
<dbReference type="InterPro" id="IPR000832">
    <property type="entry name" value="GPCR_2_secretin-like"/>
</dbReference>
<evidence type="ECO:0000256" key="5">
    <source>
        <dbReference type="ARBA" id="ARBA00022729"/>
    </source>
</evidence>
<dbReference type="GO" id="GO:0004175">
    <property type="term" value="F:endopeptidase activity"/>
    <property type="evidence" value="ECO:0007669"/>
    <property type="project" value="UniProtKB-ARBA"/>
</dbReference>
<feature type="transmembrane region" description="Helical" evidence="14">
    <location>
        <begin position="1052"/>
        <end position="1069"/>
    </location>
</feature>
<dbReference type="SMART" id="SM00008">
    <property type="entry name" value="HormR"/>
    <property type="match status" value="1"/>
</dbReference>
<keyword evidence="8" id="KW-0297">G-protein coupled receptor</keyword>
<dbReference type="InterPro" id="IPR046338">
    <property type="entry name" value="GAIN_dom_sf"/>
</dbReference>
<name>A0AA39GYG0_9BILA</name>
<evidence type="ECO:0000313" key="19">
    <source>
        <dbReference type="EMBL" id="KAK0395880.1"/>
    </source>
</evidence>
<evidence type="ECO:0000259" key="18">
    <source>
        <dbReference type="PROSITE" id="PS50261"/>
    </source>
</evidence>
<feature type="transmembrane region" description="Helical" evidence="14">
    <location>
        <begin position="1177"/>
        <end position="1195"/>
    </location>
</feature>
<dbReference type="Gene3D" id="1.20.1070.10">
    <property type="entry name" value="Rhodopsin 7-helix transmembrane proteins"/>
    <property type="match status" value="1"/>
</dbReference>
<feature type="domain" description="GAIN-B" evidence="17">
    <location>
        <begin position="815"/>
        <end position="974"/>
    </location>
</feature>
<keyword evidence="20" id="KW-1185">Reference proteome</keyword>
<feature type="transmembrane region" description="Helical" evidence="14">
    <location>
        <begin position="1090"/>
        <end position="1110"/>
    </location>
</feature>
<keyword evidence="12" id="KW-0807">Transducer</keyword>
<dbReference type="CDD" id="cd15440">
    <property type="entry name" value="7tmB2_latrophilin-like_invertebrate"/>
    <property type="match status" value="1"/>
</dbReference>
<evidence type="ECO:0008006" key="21">
    <source>
        <dbReference type="Google" id="ProtNLM"/>
    </source>
</evidence>
<feature type="region of interest" description="Disordered" evidence="13">
    <location>
        <begin position="1267"/>
        <end position="1362"/>
    </location>
</feature>
<feature type="transmembrane region" description="Helical" evidence="14">
    <location>
        <begin position="1130"/>
        <end position="1156"/>
    </location>
</feature>
<comment type="subcellular location">
    <subcellularLocation>
        <location evidence="1">Cell membrane</location>
        <topology evidence="1">Multi-pass membrane protein</topology>
    </subcellularLocation>
</comment>
<feature type="compositionally biased region" description="Polar residues" evidence="13">
    <location>
        <begin position="1275"/>
        <end position="1307"/>
    </location>
</feature>
<dbReference type="Gene3D" id="1.25.40.610">
    <property type="match status" value="1"/>
</dbReference>
<keyword evidence="6" id="KW-0430">Lectin</keyword>
<dbReference type="PROSITE" id="PS00615">
    <property type="entry name" value="C_TYPE_LECTIN_1"/>
    <property type="match status" value="1"/>
</dbReference>
<dbReference type="InterPro" id="IPR000742">
    <property type="entry name" value="EGF"/>
</dbReference>
<dbReference type="InterPro" id="IPR057244">
    <property type="entry name" value="GAIN_B"/>
</dbReference>
<evidence type="ECO:0000256" key="9">
    <source>
        <dbReference type="ARBA" id="ARBA00023136"/>
    </source>
</evidence>
<evidence type="ECO:0000256" key="2">
    <source>
        <dbReference type="ARBA" id="ARBA00010933"/>
    </source>
</evidence>
<feature type="domain" description="G-protein coupled receptors family 2 profile 2" evidence="18">
    <location>
        <begin position="986"/>
        <end position="1225"/>
    </location>
</feature>
<comment type="similarity">
    <text evidence="2">Belongs to the G-protein coupled receptor 2 family. LN-TM7 subfamily.</text>
</comment>
<dbReference type="InterPro" id="IPR017981">
    <property type="entry name" value="GPCR_2-like_7TM"/>
</dbReference>
<feature type="transmembrane region" description="Helical" evidence="14">
    <location>
        <begin position="1023"/>
        <end position="1040"/>
    </location>
</feature>
<dbReference type="CDD" id="cd00037">
    <property type="entry name" value="CLECT"/>
    <property type="match status" value="2"/>
</dbReference>
<evidence type="ECO:0000259" key="17">
    <source>
        <dbReference type="PROSITE" id="PS50221"/>
    </source>
</evidence>
<evidence type="ECO:0000256" key="4">
    <source>
        <dbReference type="ARBA" id="ARBA00022692"/>
    </source>
</evidence>
<dbReference type="SMART" id="SM00034">
    <property type="entry name" value="CLECT"/>
    <property type="match status" value="2"/>
</dbReference>
<dbReference type="Proteomes" id="UP001175271">
    <property type="component" value="Unassembled WGS sequence"/>
</dbReference>
<dbReference type="InterPro" id="IPR036445">
    <property type="entry name" value="GPCR_2_extracell_dom_sf"/>
</dbReference>
<dbReference type="InterPro" id="IPR001879">
    <property type="entry name" value="GPCR_2_extracellular_dom"/>
</dbReference>
<dbReference type="SUPFAM" id="SSF56436">
    <property type="entry name" value="C-type lectin-like"/>
    <property type="match status" value="2"/>
</dbReference>
<proteinExistence type="inferred from homology"/>
<organism evidence="19 20">
    <name type="scientific">Steinernema hermaphroditum</name>
    <dbReference type="NCBI Taxonomy" id="289476"/>
    <lineage>
        <taxon>Eukaryota</taxon>
        <taxon>Metazoa</taxon>
        <taxon>Ecdysozoa</taxon>
        <taxon>Nematoda</taxon>
        <taxon>Chromadorea</taxon>
        <taxon>Rhabditida</taxon>
        <taxon>Tylenchina</taxon>
        <taxon>Panagrolaimomorpha</taxon>
        <taxon>Strongyloidoidea</taxon>
        <taxon>Steinernematidae</taxon>
        <taxon>Steinernema</taxon>
    </lineage>
</organism>
<dbReference type="InterPro" id="IPR048072">
    <property type="entry name" value="7tmB2_latrophilin-like"/>
</dbReference>
<evidence type="ECO:0000256" key="10">
    <source>
        <dbReference type="ARBA" id="ARBA00023157"/>
    </source>
</evidence>
<dbReference type="InterPro" id="IPR043159">
    <property type="entry name" value="Lectin_gal-bd_sf"/>
</dbReference>
<dbReference type="PROSITE" id="PS50261">
    <property type="entry name" value="G_PROTEIN_RECEP_F2_4"/>
    <property type="match status" value="1"/>
</dbReference>
<dbReference type="PROSITE" id="PS00022">
    <property type="entry name" value="EGF_1"/>
    <property type="match status" value="1"/>
</dbReference>
<dbReference type="InterPro" id="IPR032471">
    <property type="entry name" value="AGRL2-4_GAIN_subdom_A"/>
</dbReference>
<keyword evidence="7 14" id="KW-1133">Transmembrane helix</keyword>
<keyword evidence="11" id="KW-0675">Receptor</keyword>
<evidence type="ECO:0000256" key="6">
    <source>
        <dbReference type="ARBA" id="ARBA00022734"/>
    </source>
</evidence>
<feature type="transmembrane region" description="Helical" evidence="14">
    <location>
        <begin position="988"/>
        <end position="1011"/>
    </location>
</feature>
<evidence type="ECO:0000256" key="11">
    <source>
        <dbReference type="ARBA" id="ARBA00023170"/>
    </source>
</evidence>
<evidence type="ECO:0000256" key="1">
    <source>
        <dbReference type="ARBA" id="ARBA00004651"/>
    </source>
</evidence>
<keyword evidence="9 14" id="KW-0472">Membrane</keyword>
<evidence type="ECO:0000256" key="3">
    <source>
        <dbReference type="ARBA" id="ARBA00022475"/>
    </source>
</evidence>
<dbReference type="FunFam" id="1.20.1070.10:FF:000352">
    <property type="entry name" value="Latrophilin-like protein 1"/>
    <property type="match status" value="1"/>
</dbReference>
<dbReference type="InterPro" id="IPR001304">
    <property type="entry name" value="C-type_lectin-like"/>
</dbReference>
<dbReference type="PRINTS" id="PR00249">
    <property type="entry name" value="GPCRSECRETIN"/>
</dbReference>
<dbReference type="GO" id="GO:0004930">
    <property type="term" value="F:G protein-coupled receptor activity"/>
    <property type="evidence" value="ECO:0007669"/>
    <property type="project" value="UniProtKB-KW"/>
</dbReference>
<evidence type="ECO:0000313" key="20">
    <source>
        <dbReference type="Proteomes" id="UP001175271"/>
    </source>
</evidence>
<dbReference type="Gene3D" id="3.10.100.10">
    <property type="entry name" value="Mannose-Binding Protein A, subunit A"/>
    <property type="match status" value="2"/>
</dbReference>
<gene>
    <name evidence="19" type="ORF">QR680_001472</name>
</gene>
<dbReference type="GO" id="GO:0007166">
    <property type="term" value="P:cell surface receptor signaling pathway"/>
    <property type="evidence" value="ECO:0007669"/>
    <property type="project" value="InterPro"/>
</dbReference>
<dbReference type="GO" id="GO:0005886">
    <property type="term" value="C:plasma membrane"/>
    <property type="evidence" value="ECO:0007669"/>
    <property type="project" value="UniProtKB-SubCell"/>
</dbReference>
<dbReference type="Gene3D" id="4.10.1240.10">
    <property type="entry name" value="GPCR, family 2, extracellular hormone receptor domain"/>
    <property type="match status" value="1"/>
</dbReference>
<protein>
    <recommendedName>
        <fullName evidence="21">Latrophilin-3</fullName>
    </recommendedName>
</protein>
<dbReference type="PROSITE" id="PS01186">
    <property type="entry name" value="EGF_2"/>
    <property type="match status" value="1"/>
</dbReference>
<dbReference type="Pfam" id="PF16489">
    <property type="entry name" value="GAIN"/>
    <property type="match status" value="1"/>
</dbReference>
<evidence type="ECO:0000256" key="13">
    <source>
        <dbReference type="SAM" id="MobiDB-lite"/>
    </source>
</evidence>
<dbReference type="EMBL" id="JAUCMV010000005">
    <property type="protein sequence ID" value="KAK0395880.1"/>
    <property type="molecule type" value="Genomic_DNA"/>
</dbReference>
<evidence type="ECO:0000259" key="16">
    <source>
        <dbReference type="PROSITE" id="PS50041"/>
    </source>
</evidence>
<feature type="chain" id="PRO_5041346671" description="Latrophilin-3" evidence="15">
    <location>
        <begin position="25"/>
        <end position="1377"/>
    </location>
</feature>
<keyword evidence="5 15" id="KW-0732">Signal</keyword>
<reference evidence="19" key="1">
    <citation type="submission" date="2023-06" db="EMBL/GenBank/DDBJ databases">
        <title>Genomic analysis of the entomopathogenic nematode Steinernema hermaphroditum.</title>
        <authorList>
            <person name="Schwarz E.M."/>
            <person name="Heppert J.K."/>
            <person name="Baniya A."/>
            <person name="Schwartz H.T."/>
            <person name="Tan C.-H."/>
            <person name="Antoshechkin I."/>
            <person name="Sternberg P.W."/>
            <person name="Goodrich-Blair H."/>
            <person name="Dillman A.R."/>
        </authorList>
    </citation>
    <scope>NUCLEOTIDE SEQUENCE</scope>
    <source>
        <strain evidence="19">PS9179</strain>
        <tissue evidence="19">Whole animal</tissue>
    </source>
</reference>
<dbReference type="SUPFAM" id="SSF81321">
    <property type="entry name" value="Family A G protein-coupled receptor-like"/>
    <property type="match status" value="1"/>
</dbReference>
<keyword evidence="4 14" id="KW-0812">Transmembrane</keyword>
<dbReference type="GO" id="GO:0097264">
    <property type="term" value="P:self proteolysis"/>
    <property type="evidence" value="ECO:0007669"/>
    <property type="project" value="UniProtKB-ARBA"/>
</dbReference>
<feature type="domain" description="C-type lectin" evidence="16">
    <location>
        <begin position="333"/>
        <end position="454"/>
    </location>
</feature>
<evidence type="ECO:0000256" key="7">
    <source>
        <dbReference type="ARBA" id="ARBA00022989"/>
    </source>
</evidence>
<feature type="signal peptide" evidence="15">
    <location>
        <begin position="1"/>
        <end position="24"/>
    </location>
</feature>